<evidence type="ECO:0000256" key="1">
    <source>
        <dbReference type="SAM" id="SignalP"/>
    </source>
</evidence>
<dbReference type="Pfam" id="PF16977">
    <property type="entry name" value="ApeC"/>
    <property type="match status" value="1"/>
</dbReference>
<dbReference type="RefSeq" id="XP_030837289.1">
    <property type="nucleotide sequence ID" value="XM_030981429.1"/>
</dbReference>
<accession>A0A7M7NJ91</accession>
<dbReference type="GeneID" id="764265"/>
<proteinExistence type="predicted"/>
<dbReference type="OMA" id="NEEFFRW"/>
<evidence type="ECO:0000259" key="2">
    <source>
        <dbReference type="Pfam" id="PF16977"/>
    </source>
</evidence>
<feature type="signal peptide" evidence="1">
    <location>
        <begin position="1"/>
        <end position="22"/>
    </location>
</feature>
<dbReference type="PANTHER" id="PTHR19324">
    <property type="entry name" value="PERFORIN-LIKE PROTEIN 1"/>
    <property type="match status" value="1"/>
</dbReference>
<dbReference type="KEGG" id="spu:764265"/>
<organism evidence="3 4">
    <name type="scientific">Strongylocentrotus purpuratus</name>
    <name type="common">Purple sea urchin</name>
    <dbReference type="NCBI Taxonomy" id="7668"/>
    <lineage>
        <taxon>Eukaryota</taxon>
        <taxon>Metazoa</taxon>
        <taxon>Echinodermata</taxon>
        <taxon>Eleutherozoa</taxon>
        <taxon>Echinozoa</taxon>
        <taxon>Echinoidea</taxon>
        <taxon>Euechinoidea</taxon>
        <taxon>Echinacea</taxon>
        <taxon>Camarodonta</taxon>
        <taxon>Echinidea</taxon>
        <taxon>Strongylocentrotidae</taxon>
        <taxon>Strongylocentrotus</taxon>
    </lineage>
</organism>
<protein>
    <recommendedName>
        <fullName evidence="2">Apextrin C-terminal domain-containing protein</fullName>
    </recommendedName>
</protein>
<evidence type="ECO:0000313" key="3">
    <source>
        <dbReference type="EnsemblMetazoa" id="XP_030837289"/>
    </source>
</evidence>
<keyword evidence="4" id="KW-1185">Reference proteome</keyword>
<sequence>MATSSALFACLAAYVLIVTTSSLPVDDVSHDSSPNILNYLGVGYNILTGNPDGGDVTNGGVDPGLMVTRRILDLTYHNGELSLDSQYQVPDQVTFVPRDSCKHDSRLFHSARTYQEKLARDVDLDDDLRKFFAGYEFSKSGRYETIRDAADTTNYVYYEERSVCYRGGARYKDELAGSDRYPLSRSFVVDACALPVDFKLAEYMLFLQEWGTGVIVEVEVGTKNVKRFRSRDVDFVKHVSEKYPETLQSGGAFMGYSSSVVVDMKALSTKLGGSDFFGEHSEALRIGGNDLLEPTHVKIIGIHEIFTDVYWKLFDDYVAEGLCDVTFKTRMAEVRSNVRHALERFATWANANLADDPQIQVPLTWPYRTYTLPMPQIGCPVAHFYWRTEKLLSHTAEETGNVKANWVVFRRLGKLAEGSRYQDTEKYLPNNYWSDPCHLQGPYHFFSVEQNFCSKTVAAEDDYNWEWPQGEYCILKKGTECPSGFDEGWVLWDDSDLLNSNRATGELPEGVYDRDTLMYFCCREDGSASNEVFLPTDDNFFLFQKSTVSCQEVFGMSVNEEFFRWDGEDDRVVLKDYVGGSTPYNTGKDSDHKIHYCYYYTGEMD</sequence>
<dbReference type="EnsemblMetazoa" id="XM_030981429">
    <property type="protein sequence ID" value="XP_030837289"/>
    <property type="gene ID" value="LOC764265"/>
</dbReference>
<dbReference type="PANTHER" id="PTHR19324:SF33">
    <property type="entry name" value="MUCIN-5AC"/>
    <property type="match status" value="1"/>
</dbReference>
<dbReference type="OrthoDB" id="1366754at2759"/>
<dbReference type="AlphaFoldDB" id="A0A7M7NJ91"/>
<feature type="chain" id="PRO_5029657399" description="Apextrin C-terminal domain-containing protein" evidence="1">
    <location>
        <begin position="23"/>
        <end position="605"/>
    </location>
</feature>
<evidence type="ECO:0000313" key="4">
    <source>
        <dbReference type="Proteomes" id="UP000007110"/>
    </source>
</evidence>
<reference evidence="4" key="1">
    <citation type="submission" date="2015-02" db="EMBL/GenBank/DDBJ databases">
        <title>Genome sequencing for Strongylocentrotus purpuratus.</title>
        <authorList>
            <person name="Murali S."/>
            <person name="Liu Y."/>
            <person name="Vee V."/>
            <person name="English A."/>
            <person name="Wang M."/>
            <person name="Skinner E."/>
            <person name="Han Y."/>
            <person name="Muzny D.M."/>
            <person name="Worley K.C."/>
            <person name="Gibbs R.A."/>
        </authorList>
    </citation>
    <scope>NUCLEOTIDE SEQUENCE</scope>
</reference>
<dbReference type="Proteomes" id="UP000007110">
    <property type="component" value="Unassembled WGS sequence"/>
</dbReference>
<feature type="domain" description="Apextrin C-terminal" evidence="2">
    <location>
        <begin position="416"/>
        <end position="599"/>
    </location>
</feature>
<reference evidence="3" key="2">
    <citation type="submission" date="2021-01" db="UniProtKB">
        <authorList>
            <consortium name="EnsemblMetazoa"/>
        </authorList>
    </citation>
    <scope>IDENTIFICATION</scope>
</reference>
<keyword evidence="1" id="KW-0732">Signal</keyword>
<dbReference type="InParanoid" id="A0A7M7NJ91"/>
<name>A0A7M7NJ91_STRPU</name>
<dbReference type="InterPro" id="IPR031569">
    <property type="entry name" value="ApeC"/>
</dbReference>